<name>A0A9P0ADE8_BEMTA</name>
<dbReference type="GO" id="GO:0006397">
    <property type="term" value="P:mRNA processing"/>
    <property type="evidence" value="ECO:0007669"/>
    <property type="project" value="UniProtKB-KW"/>
</dbReference>
<reference evidence="9" key="1">
    <citation type="submission" date="2021-12" db="EMBL/GenBank/DDBJ databases">
        <authorList>
            <person name="King R."/>
        </authorList>
    </citation>
    <scope>NUCLEOTIDE SEQUENCE</scope>
</reference>
<dbReference type="AlphaFoldDB" id="A0A9P0ADE8"/>
<dbReference type="InterPro" id="IPR012677">
    <property type="entry name" value="Nucleotide-bd_a/b_plait_sf"/>
</dbReference>
<feature type="compositionally biased region" description="Polar residues" evidence="8">
    <location>
        <begin position="278"/>
        <end position="287"/>
    </location>
</feature>
<dbReference type="PANTHER" id="PTHR20957:SF0">
    <property type="entry name" value="RNA-BINDING PROTEIN 48"/>
    <property type="match status" value="1"/>
</dbReference>
<feature type="compositionally biased region" description="Polar residues" evidence="8">
    <location>
        <begin position="349"/>
        <end position="360"/>
    </location>
</feature>
<keyword evidence="10" id="KW-1185">Reference proteome</keyword>
<dbReference type="Proteomes" id="UP001152759">
    <property type="component" value="Chromosome 4"/>
</dbReference>
<dbReference type="GO" id="GO:0008380">
    <property type="term" value="P:RNA splicing"/>
    <property type="evidence" value="ECO:0007669"/>
    <property type="project" value="UniProtKB-KW"/>
</dbReference>
<evidence type="ECO:0000313" key="9">
    <source>
        <dbReference type="EMBL" id="CAH0389391.1"/>
    </source>
</evidence>
<protein>
    <recommendedName>
        <fullName evidence="2">RNA-binding protein 48</fullName>
    </recommendedName>
</protein>
<evidence type="ECO:0000256" key="2">
    <source>
        <dbReference type="ARBA" id="ARBA00015189"/>
    </source>
</evidence>
<keyword evidence="5" id="KW-0694">RNA-binding</keyword>
<evidence type="ECO:0000256" key="3">
    <source>
        <dbReference type="ARBA" id="ARBA00022664"/>
    </source>
</evidence>
<evidence type="ECO:0000256" key="4">
    <source>
        <dbReference type="ARBA" id="ARBA00022728"/>
    </source>
</evidence>
<dbReference type="PANTHER" id="PTHR20957">
    <property type="entry name" value="RNA-BINDING PROTEIN 48"/>
    <property type="match status" value="1"/>
</dbReference>
<dbReference type="SUPFAM" id="SSF54928">
    <property type="entry name" value="RNA-binding domain, RBD"/>
    <property type="match status" value="1"/>
</dbReference>
<dbReference type="CDD" id="cd12442">
    <property type="entry name" value="RRM_RBM48"/>
    <property type="match status" value="1"/>
</dbReference>
<evidence type="ECO:0000256" key="6">
    <source>
        <dbReference type="ARBA" id="ARBA00023187"/>
    </source>
</evidence>
<dbReference type="GO" id="GO:0005654">
    <property type="term" value="C:nucleoplasm"/>
    <property type="evidence" value="ECO:0007669"/>
    <property type="project" value="TreeGrafter"/>
</dbReference>
<comment type="similarity">
    <text evidence="1">Belongs to the RBM48 family.</text>
</comment>
<dbReference type="GO" id="GO:0005681">
    <property type="term" value="C:spliceosomal complex"/>
    <property type="evidence" value="ECO:0007669"/>
    <property type="project" value="UniProtKB-KW"/>
</dbReference>
<proteinExistence type="inferred from homology"/>
<evidence type="ECO:0000256" key="8">
    <source>
        <dbReference type="SAM" id="MobiDB-lite"/>
    </source>
</evidence>
<evidence type="ECO:0000256" key="7">
    <source>
        <dbReference type="ARBA" id="ARBA00035004"/>
    </source>
</evidence>
<feature type="compositionally biased region" description="Low complexity" evidence="8">
    <location>
        <begin position="335"/>
        <end position="348"/>
    </location>
</feature>
<sequence>MDHTGNQIKFLPHHEQRSLCTTRPPYRQGRKLTAVKVYTVNDESVHLLIHGVPSIGLLSEVSMLCERYGRVKSVKLVDQYSPEQEEFTNVYHVQFERIQSARFAKKIIDTKSFFGGILHVCYAPELETIQETKLKLVNRKREIAKRTRNLPSFGEDVKNHELHHIAENNSFNAGYADKSSLESHKASNSLSSLAAAHLCFPPPSITIGSDSQESPIFLPQIQSSTQVTMPSSNLGSMYQQFPLLEGSASESSSKNLIETTPLVIPAMPSTSRKRPGSYSDSHSNSICKSGSSTGLSSASLGSKKNYIPTKIKRTAPISLKQSHSDGCYSQPPGHQSSSPLQAPQSSASHLSKQDVNNVNASKRPAVTPIKFLPRSVLMKKPKK</sequence>
<keyword evidence="3" id="KW-0507">mRNA processing</keyword>
<dbReference type="InterPro" id="IPR034264">
    <property type="entry name" value="RBM48_RRM"/>
</dbReference>
<keyword evidence="4" id="KW-0747">Spliceosome</keyword>
<evidence type="ECO:0000313" key="10">
    <source>
        <dbReference type="Proteomes" id="UP001152759"/>
    </source>
</evidence>
<gene>
    <name evidence="9" type="ORF">BEMITA_LOCUS8224</name>
</gene>
<feature type="compositionally biased region" description="Low complexity" evidence="8">
    <location>
        <begin position="288"/>
        <end position="304"/>
    </location>
</feature>
<organism evidence="9 10">
    <name type="scientific">Bemisia tabaci</name>
    <name type="common">Sweetpotato whitefly</name>
    <name type="synonym">Aleurodes tabaci</name>
    <dbReference type="NCBI Taxonomy" id="7038"/>
    <lineage>
        <taxon>Eukaryota</taxon>
        <taxon>Metazoa</taxon>
        <taxon>Ecdysozoa</taxon>
        <taxon>Arthropoda</taxon>
        <taxon>Hexapoda</taxon>
        <taxon>Insecta</taxon>
        <taxon>Pterygota</taxon>
        <taxon>Neoptera</taxon>
        <taxon>Paraneoptera</taxon>
        <taxon>Hemiptera</taxon>
        <taxon>Sternorrhyncha</taxon>
        <taxon>Aleyrodoidea</taxon>
        <taxon>Aleyrodidae</taxon>
        <taxon>Aleyrodinae</taxon>
        <taxon>Bemisia</taxon>
    </lineage>
</organism>
<dbReference type="InterPro" id="IPR039599">
    <property type="entry name" value="RBM48"/>
</dbReference>
<evidence type="ECO:0000256" key="1">
    <source>
        <dbReference type="ARBA" id="ARBA00006938"/>
    </source>
</evidence>
<comment type="function">
    <text evidence="7">As a component of the minor spliceosome, involved in the splicing of U12-type introns in pre-mRNAs.</text>
</comment>
<dbReference type="InterPro" id="IPR035979">
    <property type="entry name" value="RBD_domain_sf"/>
</dbReference>
<dbReference type="Gene3D" id="3.30.70.330">
    <property type="match status" value="1"/>
</dbReference>
<evidence type="ECO:0000256" key="5">
    <source>
        <dbReference type="ARBA" id="ARBA00022884"/>
    </source>
</evidence>
<dbReference type="GO" id="GO:0003723">
    <property type="term" value="F:RNA binding"/>
    <property type="evidence" value="ECO:0007669"/>
    <property type="project" value="UniProtKB-KW"/>
</dbReference>
<dbReference type="KEGG" id="btab:109034149"/>
<dbReference type="EMBL" id="OU963865">
    <property type="protein sequence ID" value="CAH0389391.1"/>
    <property type="molecule type" value="Genomic_DNA"/>
</dbReference>
<accession>A0A9P0ADE8</accession>
<keyword evidence="6" id="KW-0508">mRNA splicing</keyword>
<feature type="region of interest" description="Disordered" evidence="8">
    <location>
        <begin position="260"/>
        <end position="383"/>
    </location>
</feature>